<protein>
    <recommendedName>
        <fullName evidence="3">PepSY domain-containing protein</fullName>
    </recommendedName>
</protein>
<proteinExistence type="predicted"/>
<dbReference type="Proteomes" id="UP000248917">
    <property type="component" value="Unassembled WGS sequence"/>
</dbReference>
<name>A0A326RMA0_9BACT</name>
<keyword evidence="2" id="KW-1185">Reference proteome</keyword>
<reference evidence="1 2" key="1">
    <citation type="submission" date="2018-06" db="EMBL/GenBank/DDBJ databases">
        <title>Genomic Encyclopedia of Archaeal and Bacterial Type Strains, Phase II (KMG-II): from individual species to whole genera.</title>
        <authorList>
            <person name="Goeker M."/>
        </authorList>
    </citation>
    <scope>NUCLEOTIDE SEQUENCE [LARGE SCALE GENOMIC DNA]</scope>
    <source>
        <strain evidence="1 2">T4</strain>
    </source>
</reference>
<gene>
    <name evidence="1" type="ORF">CLV31_11337</name>
</gene>
<dbReference type="AlphaFoldDB" id="A0A326RMA0"/>
<organism evidence="1 2">
    <name type="scientific">Algoriphagus aquaeductus</name>
    <dbReference type="NCBI Taxonomy" id="475299"/>
    <lineage>
        <taxon>Bacteria</taxon>
        <taxon>Pseudomonadati</taxon>
        <taxon>Bacteroidota</taxon>
        <taxon>Cytophagia</taxon>
        <taxon>Cytophagales</taxon>
        <taxon>Cyclobacteriaceae</taxon>
        <taxon>Algoriphagus</taxon>
    </lineage>
</organism>
<evidence type="ECO:0000313" key="2">
    <source>
        <dbReference type="Proteomes" id="UP000248917"/>
    </source>
</evidence>
<comment type="caution">
    <text evidence="1">The sequence shown here is derived from an EMBL/GenBank/DDBJ whole genome shotgun (WGS) entry which is preliminary data.</text>
</comment>
<evidence type="ECO:0000313" key="1">
    <source>
        <dbReference type="EMBL" id="PZV79722.1"/>
    </source>
</evidence>
<dbReference type="EMBL" id="QKTX01000013">
    <property type="protein sequence ID" value="PZV79722.1"/>
    <property type="molecule type" value="Genomic_DNA"/>
</dbReference>
<evidence type="ECO:0008006" key="3">
    <source>
        <dbReference type="Google" id="ProtNLM"/>
    </source>
</evidence>
<sequence length="137" mass="15071">MALVLKENLNLHQVIKLEFKNPRAIKNKTTKNMKKTILMSALLLAGAAFVQPSVAAISSDVIEISMQEEKVQINPNDLPDAVKATIAADESLQGAAVFEAWKITKEDDSVHFQVIFTSAEGEKTTKTYDPDGNEIKE</sequence>
<accession>A0A326RMA0</accession>